<evidence type="ECO:0000256" key="5">
    <source>
        <dbReference type="ARBA" id="ARBA00022989"/>
    </source>
</evidence>
<feature type="transmembrane region" description="Helical" evidence="12">
    <location>
        <begin position="52"/>
        <end position="73"/>
    </location>
</feature>
<feature type="transmembrane region" description="Helical" evidence="12">
    <location>
        <begin position="134"/>
        <end position="156"/>
    </location>
</feature>
<dbReference type="Proteomes" id="UP001152799">
    <property type="component" value="Chromosome 1"/>
</dbReference>
<dbReference type="GO" id="GO:0016055">
    <property type="term" value="P:Wnt signaling pathway"/>
    <property type="evidence" value="ECO:0007669"/>
    <property type="project" value="UniProtKB-KW"/>
</dbReference>
<evidence type="ECO:0000256" key="1">
    <source>
        <dbReference type="ARBA" id="ARBA00004141"/>
    </source>
</evidence>
<dbReference type="GO" id="GO:0061355">
    <property type="term" value="P:Wnt protein secretion"/>
    <property type="evidence" value="ECO:0007669"/>
    <property type="project" value="TreeGrafter"/>
</dbReference>
<keyword evidence="4 12" id="KW-0812">Transmembrane</keyword>
<dbReference type="InterPro" id="IPR004299">
    <property type="entry name" value="MBOAT_fam"/>
</dbReference>
<keyword evidence="7" id="KW-0012">Acyltransferase</keyword>
<evidence type="ECO:0000256" key="10">
    <source>
        <dbReference type="ARBA" id="ARBA00040371"/>
    </source>
</evidence>
<comment type="catalytic activity">
    <reaction evidence="11">
        <text>[Wnt protein]-L-serine + (9Z)-hexadecenoyl-CoA = [Wnt protein]-O-(9Z)-hexadecenoyl-L-serine + CoA</text>
        <dbReference type="Rhea" id="RHEA:45336"/>
        <dbReference type="Rhea" id="RHEA-COMP:11170"/>
        <dbReference type="Rhea" id="RHEA-COMP:11171"/>
        <dbReference type="ChEBI" id="CHEBI:29999"/>
        <dbReference type="ChEBI" id="CHEBI:57287"/>
        <dbReference type="ChEBI" id="CHEBI:61540"/>
        <dbReference type="ChEBI" id="CHEBI:85189"/>
        <dbReference type="EC" id="2.3.1.250"/>
    </reaction>
</comment>
<feature type="transmembrane region" description="Helical" evidence="12">
    <location>
        <begin position="93"/>
        <end position="113"/>
    </location>
</feature>
<evidence type="ECO:0000256" key="9">
    <source>
        <dbReference type="ARBA" id="ARBA00038867"/>
    </source>
</evidence>
<evidence type="ECO:0000256" key="6">
    <source>
        <dbReference type="ARBA" id="ARBA00023136"/>
    </source>
</evidence>
<dbReference type="EMBL" id="OU892277">
    <property type="protein sequence ID" value="CAG9760172.1"/>
    <property type="molecule type" value="Genomic_DNA"/>
</dbReference>
<feature type="transmembrane region" description="Helical" evidence="12">
    <location>
        <begin position="450"/>
        <end position="469"/>
    </location>
</feature>
<keyword evidence="2" id="KW-0808">Transferase</keyword>
<accession>A0A9N9MDM5</accession>
<keyword evidence="5 12" id="KW-1133">Transmembrane helix</keyword>
<evidence type="ECO:0000313" key="14">
    <source>
        <dbReference type="Proteomes" id="UP001152799"/>
    </source>
</evidence>
<name>A0A9N9MDM5_9CUCU</name>
<evidence type="ECO:0000256" key="8">
    <source>
        <dbReference type="ARBA" id="ARBA00038269"/>
    </source>
</evidence>
<feature type="transmembrane region" description="Helical" evidence="12">
    <location>
        <begin position="418"/>
        <end position="438"/>
    </location>
</feature>
<sequence>MDALPDIYQSKESIGYKNELELEYFQETFYDVWENCVIESYSSLYHSIHKPFVLNVIFGLLASFGLPEILFHWLTALCGGYMLVTTMQSTTGLIVIFSTFILAYVPLFCMKYVQSGIHSGENYSNQQTTNSCSGISATLILYGLIAMSVLFEYVLLDKEISLEIRGVMMVFSMKFISLVADLPAPNLPSFPEYFGYVFCSGNILFGPWISFEQYMLQVNFPTQKNLNWIFGVSKALSKSLIFLSISNCWASFFIGDNRNSLLTGYKEAISVRTGHYFICYVSEAFMLAAGWKDVSHHFEQDYWTFSVTNFMKIEFPTSLAAVVVNWNKPMHEFLKKYIYRKWLPTGKFQAVLLTFVISSLFHGFEIKVSTVLISLGVFSYLQILVREHISQAFNICVKIHTCKSCQHKIKRDSIICKLALIVFSFFTILHLIFLGVLMDQSTDEVGIYQKWYNLYFFSLWIMLLNLLVVK</sequence>
<dbReference type="GO" id="GO:1990698">
    <property type="term" value="F:palmitoleoyltransferase activity"/>
    <property type="evidence" value="ECO:0007669"/>
    <property type="project" value="UniProtKB-EC"/>
</dbReference>
<keyword evidence="3" id="KW-0879">Wnt signaling pathway</keyword>
<evidence type="ECO:0000256" key="4">
    <source>
        <dbReference type="ARBA" id="ARBA00022692"/>
    </source>
</evidence>
<gene>
    <name evidence="13" type="ORF">CEUTPL_LOCUS908</name>
</gene>
<dbReference type="AlphaFoldDB" id="A0A9N9MDM5"/>
<dbReference type="GO" id="GO:0016020">
    <property type="term" value="C:membrane"/>
    <property type="evidence" value="ECO:0007669"/>
    <property type="project" value="UniProtKB-SubCell"/>
</dbReference>
<dbReference type="OrthoDB" id="5968863at2759"/>
<keyword evidence="6 12" id="KW-0472">Membrane</keyword>
<dbReference type="PANTHER" id="PTHR13906:SF12">
    <property type="entry name" value="PROTEIN-SERINE O-PALMITOLEOYLTRANSFERASE PORCUPINE"/>
    <property type="match status" value="1"/>
</dbReference>
<dbReference type="EC" id="2.3.1.250" evidence="9"/>
<evidence type="ECO:0000256" key="11">
    <source>
        <dbReference type="ARBA" id="ARBA00047978"/>
    </source>
</evidence>
<dbReference type="GO" id="GO:0005783">
    <property type="term" value="C:endoplasmic reticulum"/>
    <property type="evidence" value="ECO:0007669"/>
    <property type="project" value="TreeGrafter"/>
</dbReference>
<evidence type="ECO:0000256" key="12">
    <source>
        <dbReference type="SAM" id="Phobius"/>
    </source>
</evidence>
<protein>
    <recommendedName>
        <fullName evidence="10">Protein-serine O-palmitoleoyltransferase porcupine</fullName>
        <ecNumber evidence="9">2.3.1.250</ecNumber>
    </recommendedName>
</protein>
<dbReference type="GO" id="GO:0030258">
    <property type="term" value="P:lipid modification"/>
    <property type="evidence" value="ECO:0007669"/>
    <property type="project" value="TreeGrafter"/>
</dbReference>
<evidence type="ECO:0000256" key="2">
    <source>
        <dbReference type="ARBA" id="ARBA00022679"/>
    </source>
</evidence>
<comment type="similarity">
    <text evidence="8">Belongs to the membrane-bound acyltransferase family. Porcupine subfamily.</text>
</comment>
<dbReference type="PANTHER" id="PTHR13906">
    <property type="entry name" value="PORCUPINE"/>
    <property type="match status" value="1"/>
</dbReference>
<reference evidence="13" key="1">
    <citation type="submission" date="2022-01" db="EMBL/GenBank/DDBJ databases">
        <authorList>
            <person name="King R."/>
        </authorList>
    </citation>
    <scope>NUCLEOTIDE SEQUENCE</scope>
</reference>
<dbReference type="Pfam" id="PF03062">
    <property type="entry name" value="MBOAT"/>
    <property type="match status" value="1"/>
</dbReference>
<comment type="subcellular location">
    <subcellularLocation>
        <location evidence="1">Membrane</location>
        <topology evidence="1">Multi-pass membrane protein</topology>
    </subcellularLocation>
</comment>
<keyword evidence="14" id="KW-1185">Reference proteome</keyword>
<feature type="transmembrane region" description="Helical" evidence="12">
    <location>
        <begin position="193"/>
        <end position="211"/>
    </location>
</feature>
<evidence type="ECO:0000256" key="3">
    <source>
        <dbReference type="ARBA" id="ARBA00022687"/>
    </source>
</evidence>
<evidence type="ECO:0000256" key="7">
    <source>
        <dbReference type="ARBA" id="ARBA00023315"/>
    </source>
</evidence>
<proteinExistence type="inferred from homology"/>
<evidence type="ECO:0000313" key="13">
    <source>
        <dbReference type="EMBL" id="CAG9760172.1"/>
    </source>
</evidence>
<dbReference type="InterPro" id="IPR049941">
    <property type="entry name" value="LPLAT_7/PORCN-like"/>
</dbReference>
<organism evidence="13 14">
    <name type="scientific">Ceutorhynchus assimilis</name>
    <name type="common">cabbage seed weevil</name>
    <dbReference type="NCBI Taxonomy" id="467358"/>
    <lineage>
        <taxon>Eukaryota</taxon>
        <taxon>Metazoa</taxon>
        <taxon>Ecdysozoa</taxon>
        <taxon>Arthropoda</taxon>
        <taxon>Hexapoda</taxon>
        <taxon>Insecta</taxon>
        <taxon>Pterygota</taxon>
        <taxon>Neoptera</taxon>
        <taxon>Endopterygota</taxon>
        <taxon>Coleoptera</taxon>
        <taxon>Polyphaga</taxon>
        <taxon>Cucujiformia</taxon>
        <taxon>Curculionidae</taxon>
        <taxon>Ceutorhynchinae</taxon>
        <taxon>Ceutorhynchus</taxon>
    </lineage>
</organism>
<dbReference type="GO" id="GO:0017147">
    <property type="term" value="F:Wnt-protein binding"/>
    <property type="evidence" value="ECO:0007669"/>
    <property type="project" value="TreeGrafter"/>
</dbReference>